<sequence length="149" mass="16925">MNITLNRAITLNSLIGFVKNNEFLRTTPGPFLLLGPSPRLNGMWIHASQTHRFTFHSSTSRFSHTVSSHFHQKVRSASESPISLKCRIKSLQVSLIRHSHCYKNLHHDISNHTNPSFSHHSLIINIQRPISIFPATIINNGVSSPHQHR</sequence>
<gene>
    <name evidence="1" type="ORF">AVEN_141763_1</name>
</gene>
<dbReference type="EMBL" id="BGPR01009425">
    <property type="protein sequence ID" value="GBN39954.1"/>
    <property type="molecule type" value="Genomic_DNA"/>
</dbReference>
<name>A0A4Y2NM81_ARAVE</name>
<dbReference type="AlphaFoldDB" id="A0A4Y2NM81"/>
<accession>A0A4Y2NM81</accession>
<proteinExistence type="predicted"/>
<dbReference type="Proteomes" id="UP000499080">
    <property type="component" value="Unassembled WGS sequence"/>
</dbReference>
<evidence type="ECO:0000313" key="2">
    <source>
        <dbReference type="Proteomes" id="UP000499080"/>
    </source>
</evidence>
<protein>
    <submittedName>
        <fullName evidence="1">Uncharacterized protein</fullName>
    </submittedName>
</protein>
<organism evidence="1 2">
    <name type="scientific">Araneus ventricosus</name>
    <name type="common">Orbweaver spider</name>
    <name type="synonym">Epeira ventricosa</name>
    <dbReference type="NCBI Taxonomy" id="182803"/>
    <lineage>
        <taxon>Eukaryota</taxon>
        <taxon>Metazoa</taxon>
        <taxon>Ecdysozoa</taxon>
        <taxon>Arthropoda</taxon>
        <taxon>Chelicerata</taxon>
        <taxon>Arachnida</taxon>
        <taxon>Araneae</taxon>
        <taxon>Araneomorphae</taxon>
        <taxon>Entelegynae</taxon>
        <taxon>Araneoidea</taxon>
        <taxon>Araneidae</taxon>
        <taxon>Araneus</taxon>
    </lineage>
</organism>
<reference evidence="1 2" key="1">
    <citation type="journal article" date="2019" name="Sci. Rep.">
        <title>Orb-weaving spider Araneus ventricosus genome elucidates the spidroin gene catalogue.</title>
        <authorList>
            <person name="Kono N."/>
            <person name="Nakamura H."/>
            <person name="Ohtoshi R."/>
            <person name="Moran D.A.P."/>
            <person name="Shinohara A."/>
            <person name="Yoshida Y."/>
            <person name="Fujiwara M."/>
            <person name="Mori M."/>
            <person name="Tomita M."/>
            <person name="Arakawa K."/>
        </authorList>
    </citation>
    <scope>NUCLEOTIDE SEQUENCE [LARGE SCALE GENOMIC DNA]</scope>
</reference>
<comment type="caution">
    <text evidence="1">The sequence shown here is derived from an EMBL/GenBank/DDBJ whole genome shotgun (WGS) entry which is preliminary data.</text>
</comment>
<evidence type="ECO:0000313" key="1">
    <source>
        <dbReference type="EMBL" id="GBN39954.1"/>
    </source>
</evidence>
<keyword evidence="2" id="KW-1185">Reference proteome</keyword>